<dbReference type="InterPro" id="IPR015943">
    <property type="entry name" value="WD40/YVTN_repeat-like_dom_sf"/>
</dbReference>
<dbReference type="SMART" id="SM00320">
    <property type="entry name" value="WD40"/>
    <property type="match status" value="4"/>
</dbReference>
<name>A0A316YYE0_9BASI</name>
<feature type="region of interest" description="Disordered" evidence="1">
    <location>
        <begin position="963"/>
        <end position="989"/>
    </location>
</feature>
<organism evidence="2 3">
    <name type="scientific">Tilletiopsis washingtonensis</name>
    <dbReference type="NCBI Taxonomy" id="58919"/>
    <lineage>
        <taxon>Eukaryota</taxon>
        <taxon>Fungi</taxon>
        <taxon>Dikarya</taxon>
        <taxon>Basidiomycota</taxon>
        <taxon>Ustilaginomycotina</taxon>
        <taxon>Exobasidiomycetes</taxon>
        <taxon>Entylomatales</taxon>
        <taxon>Entylomatales incertae sedis</taxon>
        <taxon>Tilletiopsis</taxon>
    </lineage>
</organism>
<dbReference type="GeneID" id="37271156"/>
<dbReference type="SUPFAM" id="SSF50998">
    <property type="entry name" value="Quinoprotein alcohol dehydrogenase-like"/>
    <property type="match status" value="2"/>
</dbReference>
<evidence type="ECO:0000313" key="3">
    <source>
        <dbReference type="Proteomes" id="UP000245946"/>
    </source>
</evidence>
<feature type="region of interest" description="Disordered" evidence="1">
    <location>
        <begin position="527"/>
        <end position="560"/>
    </location>
</feature>
<dbReference type="Proteomes" id="UP000245946">
    <property type="component" value="Unassembled WGS sequence"/>
</dbReference>
<dbReference type="PANTHER" id="PTHR44099:SF4">
    <property type="entry name" value="RABCONNECTIN-3B, ISOFORM A"/>
    <property type="match status" value="1"/>
</dbReference>
<reference evidence="2 3" key="1">
    <citation type="journal article" date="2018" name="Mol. Biol. Evol.">
        <title>Broad Genomic Sampling Reveals a Smut Pathogenic Ancestry of the Fungal Clade Ustilaginomycotina.</title>
        <authorList>
            <person name="Kijpornyongpan T."/>
            <person name="Mondo S.J."/>
            <person name="Barry K."/>
            <person name="Sandor L."/>
            <person name="Lee J."/>
            <person name="Lipzen A."/>
            <person name="Pangilinan J."/>
            <person name="LaButti K."/>
            <person name="Hainaut M."/>
            <person name="Henrissat B."/>
            <person name="Grigoriev I.V."/>
            <person name="Spatafora J.W."/>
            <person name="Aime M.C."/>
        </authorList>
    </citation>
    <scope>NUCLEOTIDE SEQUENCE [LARGE SCALE GENOMIC DNA]</scope>
    <source>
        <strain evidence="2 3">MCA 4186</strain>
    </source>
</reference>
<dbReference type="EMBL" id="KZ819311">
    <property type="protein sequence ID" value="PWN94520.1"/>
    <property type="molecule type" value="Genomic_DNA"/>
</dbReference>
<dbReference type="Gene3D" id="2.130.10.10">
    <property type="entry name" value="YVTN repeat-like/Quinoprotein amine dehydrogenase"/>
    <property type="match status" value="2"/>
</dbReference>
<feature type="compositionally biased region" description="Acidic residues" evidence="1">
    <location>
        <begin position="43"/>
        <end position="54"/>
    </location>
</feature>
<dbReference type="InterPro" id="IPR011047">
    <property type="entry name" value="Quinoprotein_ADH-like_sf"/>
</dbReference>
<keyword evidence="3" id="KW-1185">Reference proteome</keyword>
<proteinExistence type="predicted"/>
<dbReference type="InterPro" id="IPR001680">
    <property type="entry name" value="WD40_rpt"/>
</dbReference>
<evidence type="ECO:0000256" key="1">
    <source>
        <dbReference type="SAM" id="MobiDB-lite"/>
    </source>
</evidence>
<feature type="region of interest" description="Disordered" evidence="1">
    <location>
        <begin position="189"/>
        <end position="208"/>
    </location>
</feature>
<feature type="compositionally biased region" description="Low complexity" evidence="1">
    <location>
        <begin position="136"/>
        <end position="147"/>
    </location>
</feature>
<dbReference type="OrthoDB" id="338622at2759"/>
<dbReference type="STRING" id="58919.A0A316YYE0"/>
<feature type="region of interest" description="Disordered" evidence="1">
    <location>
        <begin position="226"/>
        <end position="294"/>
    </location>
</feature>
<feature type="region of interest" description="Disordered" evidence="1">
    <location>
        <begin position="353"/>
        <end position="384"/>
    </location>
</feature>
<feature type="compositionally biased region" description="Low complexity" evidence="1">
    <location>
        <begin position="268"/>
        <end position="289"/>
    </location>
</feature>
<dbReference type="InterPro" id="IPR049916">
    <property type="entry name" value="WDR72-like"/>
</dbReference>
<feature type="region of interest" description="Disordered" evidence="1">
    <location>
        <begin position="118"/>
        <end position="147"/>
    </location>
</feature>
<evidence type="ECO:0000313" key="2">
    <source>
        <dbReference type="EMBL" id="PWN94520.1"/>
    </source>
</evidence>
<dbReference type="GO" id="GO:0005737">
    <property type="term" value="C:cytoplasm"/>
    <property type="evidence" value="ECO:0007669"/>
    <property type="project" value="TreeGrafter"/>
</dbReference>
<feature type="region of interest" description="Disordered" evidence="1">
    <location>
        <begin position="36"/>
        <end position="55"/>
    </location>
</feature>
<feature type="compositionally biased region" description="Low complexity" evidence="1">
    <location>
        <begin position="527"/>
        <end position="537"/>
    </location>
</feature>
<sequence length="1503" mass="156774">MGDREALSPPLKLSLRLSAAGCSPVLPADWRRQARAAWRTTPDDEAAADDDENADPWACEESPWVSTAAVWAPATGAQTHVVLGCVGGATWLLTYSAESPPSLPAAFSPDALGRAGSAQPAAYLATSSQDRPRSPSPSIASSSSRRHVSTASLSGGVPFAGFAASGAHTAISPPSSATLTSDDSLLVRAQGESVPAESSRDGRSGAERRLEAQWHAGQRVGLMGALGLSSNHSHPHTTHGSPGDSPPRSRRHSATPPFPRRRSSKSFAVASDAPPADAGAAAATAASGVRDTSAGARLSPRTWLRSHCPSPVAAVKPTQYGLLVLQASGLLTLWSADGAVHSSLSLLPRTAIDDSAPPAAPQSGHKHTRTPLGRSRASSNASVLPRPVQHVRRMHAPQFRALAAVSGAAALWTAWDAGRRSLVFFDVEEDGRSLRVRQRCSVSNACTPPSARSSDAKLTAEIISVDAQGAVRSEHVVMTEPSVAADDHEERTRTALEAAAAFFRRERPEKEHAKDPEQVPLVSTAAAGEAQAAPGSAMHVHRRSEASGTSTPQGAGASFSGSTAAFFKRDAPTPAPPTITPPAAQQWRGTLIGDRPPAGAAIDEQGTVWLWSSAGVATAALNADGVSLLQTFPCCSPRLLQSGGHSVIFAYDSPAGPRLFSASGAEAAPAAGLQVATTAENGALLVVREAQRRLCVTITGTELLPAAANSSDDCTVVLPLNLERVVTVDAAGTVQASTFNDVVGGALPAPRALGHGPSTRRISILRAVNNVRTGVRYVVGASLEGDLVIWDAASLRQVAQWAVFVTPTAHIVSLLTGETSRLRGCVAAVAADGTVAILLLDGFVLLCLIPGRGVPLWRLALRADDLLLVYADGRARVWDVCSHELRRSIDADQANALLEEKSPPWWSMALGGPDALADVDARASENSSVAVLSASSILDEAGQSAVTADLRRAIEAASRAVGSPDGLRARGGNEAPADPGLGPDAFASIGRNGAPEARAGVKEVSAGAKKAISILRPFLAALLPRCTASSTELLRHLGLSGEPSSRLAVGVVWRAGHTCEDASVSAATSLCITPALTAYRLLASTAMLLVLANIRELEASATRLVSSLAVDLAAAVGPAFAHPSLTVLAAHYMDDCVELKQAARALFDPALEAASSTSVQELCDSWAGKLPSRQAAVCDADSPQALMLLGLIAAARYKMLPPHLLKDVAASIEVSLADEWHPAHQAVAIELCCRAFVIWQHYFDAMEVVRTLFGLATNKESAASQEIRILARQATMQIAADNTPLFMTTLSLDILHARSPAHCSATMRLVAFMVRKKPLVLYPNLPRLAEAVVKSLDPTMTAMREAVVQAATVMIAELVATYPMIAFHARMQRLAVGTEEGAVIMYDLKTATRLYVIEGHAGVLSACDFSPDGRRLVTVSVGESKALIWKIGSGLGSLFSPGSLPRQGGTDASGAYKAISFGVGAEAADASAADVLHAVAFEWQGERSVRLRVGDASMVFSVA</sequence>
<feature type="compositionally biased region" description="Basic and acidic residues" evidence="1">
    <location>
        <begin position="198"/>
        <end position="208"/>
    </location>
</feature>
<dbReference type="RefSeq" id="XP_025594799.1">
    <property type="nucleotide sequence ID" value="XM_025743612.1"/>
</dbReference>
<dbReference type="PANTHER" id="PTHR44099">
    <property type="entry name" value="RABCONNECTIN-3B, ISOFORM A"/>
    <property type="match status" value="1"/>
</dbReference>
<feature type="compositionally biased region" description="Basic residues" evidence="1">
    <location>
        <begin position="248"/>
        <end position="264"/>
    </location>
</feature>
<gene>
    <name evidence="2" type="ORF">FA09DRAFT_332824</name>
</gene>
<protein>
    <submittedName>
        <fullName evidence="2">Uncharacterized protein</fullName>
    </submittedName>
</protein>
<accession>A0A316YYE0</accession>